<keyword evidence="5 10" id="KW-0418">Kinase</keyword>
<dbReference type="Proteomes" id="UP001479436">
    <property type="component" value="Unassembled WGS sequence"/>
</dbReference>
<evidence type="ECO:0000259" key="9">
    <source>
        <dbReference type="PROSITE" id="PS50011"/>
    </source>
</evidence>
<keyword evidence="3 10" id="KW-0808">Transferase</keyword>
<accession>A0ABR2W5U6</accession>
<evidence type="ECO:0000256" key="8">
    <source>
        <dbReference type="ARBA" id="ARBA00048679"/>
    </source>
</evidence>
<evidence type="ECO:0000313" key="11">
    <source>
        <dbReference type="Proteomes" id="UP001479436"/>
    </source>
</evidence>
<sequence length="480" mass="54882">MSTNTYIYQKTIGIGSSCRVKLCKKERTDKELEYVVVKEVPLKHVDTGHGHEKLFQESNILASVSHPNIIGYKESFIENDCLCIVTEYAEGGDLHALIKKSRRYFEEDQIMSWFTQIALALSHIHNMNIIHRDVKTQNIFLTNMQKRIKVGDFGISRILKGAEKARTMIGTPYYMSPEVYQNKPYDQKTDVWALGCVLYELCSLRHPFVAKDIKALVVRISEDNYPPLPSQYSSDIRYLVSWMLSYDAEKRPNIRDILNTTYVKYHLNRLYNTSWFATTQKAFAQESKSDPPNPMLTVISKIPKNPNMSNSSLNKPKRIIYRNSTLTDTSINQPLQISIPSDLSNLSLPKQDALGSTRTRIPTSIKSGVSDASVYKDSQTEEFLGHLKLLRISEAVVESLNITPDDSIYTCVQTLKDYLEHVLGTSKVLQGYRYVIKSMMKFKTVNKAELRKKLGGHPMKLKTAELIILLVYSEEKAYHV</sequence>
<dbReference type="SUPFAM" id="SSF56112">
    <property type="entry name" value="Protein kinase-like (PK-like)"/>
    <property type="match status" value="1"/>
</dbReference>
<evidence type="ECO:0000256" key="5">
    <source>
        <dbReference type="ARBA" id="ARBA00022777"/>
    </source>
</evidence>
<evidence type="ECO:0000256" key="7">
    <source>
        <dbReference type="ARBA" id="ARBA00047899"/>
    </source>
</evidence>
<dbReference type="EMBL" id="JASJQH010007018">
    <property type="protein sequence ID" value="KAK9720276.1"/>
    <property type="molecule type" value="Genomic_DNA"/>
</dbReference>
<keyword evidence="6" id="KW-0067">ATP-binding</keyword>
<evidence type="ECO:0000256" key="4">
    <source>
        <dbReference type="ARBA" id="ARBA00022741"/>
    </source>
</evidence>
<dbReference type="Gene3D" id="1.10.510.10">
    <property type="entry name" value="Transferase(Phosphotransferase) domain 1"/>
    <property type="match status" value="1"/>
</dbReference>
<comment type="catalytic activity">
    <reaction evidence="8">
        <text>L-seryl-[protein] + ATP = O-phospho-L-seryl-[protein] + ADP + H(+)</text>
        <dbReference type="Rhea" id="RHEA:17989"/>
        <dbReference type="Rhea" id="RHEA-COMP:9863"/>
        <dbReference type="Rhea" id="RHEA-COMP:11604"/>
        <dbReference type="ChEBI" id="CHEBI:15378"/>
        <dbReference type="ChEBI" id="CHEBI:29999"/>
        <dbReference type="ChEBI" id="CHEBI:30616"/>
        <dbReference type="ChEBI" id="CHEBI:83421"/>
        <dbReference type="ChEBI" id="CHEBI:456216"/>
        <dbReference type="EC" id="2.7.11.1"/>
    </reaction>
</comment>
<protein>
    <recommendedName>
        <fullName evidence="1">non-specific serine/threonine protein kinase</fullName>
        <ecNumber evidence="1">2.7.11.1</ecNumber>
    </recommendedName>
</protein>
<comment type="caution">
    <text evidence="10">The sequence shown here is derived from an EMBL/GenBank/DDBJ whole genome shotgun (WGS) entry which is preliminary data.</text>
</comment>
<evidence type="ECO:0000256" key="6">
    <source>
        <dbReference type="ARBA" id="ARBA00022840"/>
    </source>
</evidence>
<dbReference type="InterPro" id="IPR011009">
    <property type="entry name" value="Kinase-like_dom_sf"/>
</dbReference>
<evidence type="ECO:0000256" key="2">
    <source>
        <dbReference type="ARBA" id="ARBA00022527"/>
    </source>
</evidence>
<keyword evidence="4" id="KW-0547">Nucleotide-binding</keyword>
<gene>
    <name evidence="10" type="primary">NEK5</name>
    <name evidence="10" type="ORF">K7432_004230</name>
</gene>
<comment type="catalytic activity">
    <reaction evidence="7">
        <text>L-threonyl-[protein] + ATP = O-phospho-L-threonyl-[protein] + ADP + H(+)</text>
        <dbReference type="Rhea" id="RHEA:46608"/>
        <dbReference type="Rhea" id="RHEA-COMP:11060"/>
        <dbReference type="Rhea" id="RHEA-COMP:11605"/>
        <dbReference type="ChEBI" id="CHEBI:15378"/>
        <dbReference type="ChEBI" id="CHEBI:30013"/>
        <dbReference type="ChEBI" id="CHEBI:30616"/>
        <dbReference type="ChEBI" id="CHEBI:61977"/>
        <dbReference type="ChEBI" id="CHEBI:456216"/>
        <dbReference type="EC" id="2.7.11.1"/>
    </reaction>
</comment>
<dbReference type="InterPro" id="IPR051131">
    <property type="entry name" value="NEK_Ser/Thr_kinase_NIMA"/>
</dbReference>
<evidence type="ECO:0000313" key="10">
    <source>
        <dbReference type="EMBL" id="KAK9720276.1"/>
    </source>
</evidence>
<proteinExistence type="predicted"/>
<dbReference type="InterPro" id="IPR008271">
    <property type="entry name" value="Ser/Thr_kinase_AS"/>
</dbReference>
<organism evidence="10 11">
    <name type="scientific">Basidiobolus ranarum</name>
    <dbReference type="NCBI Taxonomy" id="34480"/>
    <lineage>
        <taxon>Eukaryota</taxon>
        <taxon>Fungi</taxon>
        <taxon>Fungi incertae sedis</taxon>
        <taxon>Zoopagomycota</taxon>
        <taxon>Entomophthoromycotina</taxon>
        <taxon>Basidiobolomycetes</taxon>
        <taxon>Basidiobolales</taxon>
        <taxon>Basidiobolaceae</taxon>
        <taxon>Basidiobolus</taxon>
    </lineage>
</organism>
<dbReference type="PROSITE" id="PS00108">
    <property type="entry name" value="PROTEIN_KINASE_ST"/>
    <property type="match status" value="1"/>
</dbReference>
<dbReference type="EC" id="2.7.11.1" evidence="1"/>
<evidence type="ECO:0000256" key="1">
    <source>
        <dbReference type="ARBA" id="ARBA00012513"/>
    </source>
</evidence>
<evidence type="ECO:0000256" key="3">
    <source>
        <dbReference type="ARBA" id="ARBA00022679"/>
    </source>
</evidence>
<dbReference type="CDD" id="cd08215">
    <property type="entry name" value="STKc_Nek"/>
    <property type="match status" value="1"/>
</dbReference>
<keyword evidence="11" id="KW-1185">Reference proteome</keyword>
<reference evidence="10 11" key="1">
    <citation type="submission" date="2023-04" db="EMBL/GenBank/DDBJ databases">
        <title>Genome of Basidiobolus ranarum AG-B5.</title>
        <authorList>
            <person name="Stajich J.E."/>
            <person name="Carter-House D."/>
            <person name="Gryganskyi A."/>
        </authorList>
    </citation>
    <scope>NUCLEOTIDE SEQUENCE [LARGE SCALE GENOMIC DNA]</scope>
    <source>
        <strain evidence="10 11">AG-B5</strain>
    </source>
</reference>
<keyword evidence="2" id="KW-0723">Serine/threonine-protein kinase</keyword>
<dbReference type="SMART" id="SM00220">
    <property type="entry name" value="S_TKc"/>
    <property type="match status" value="1"/>
</dbReference>
<feature type="domain" description="Protein kinase" evidence="9">
    <location>
        <begin position="6"/>
        <end position="263"/>
    </location>
</feature>
<dbReference type="Pfam" id="PF00069">
    <property type="entry name" value="Pkinase"/>
    <property type="match status" value="1"/>
</dbReference>
<dbReference type="PANTHER" id="PTHR44899:SF3">
    <property type="entry name" value="SERINE_THREONINE-PROTEIN KINASE NEK1"/>
    <property type="match status" value="1"/>
</dbReference>
<dbReference type="PANTHER" id="PTHR44899">
    <property type="entry name" value="CAMK FAMILY PROTEIN KINASE"/>
    <property type="match status" value="1"/>
</dbReference>
<dbReference type="PROSITE" id="PS50011">
    <property type="entry name" value="PROTEIN_KINASE_DOM"/>
    <property type="match status" value="1"/>
</dbReference>
<name>A0ABR2W5U6_9FUNG</name>
<dbReference type="GO" id="GO:0004674">
    <property type="term" value="F:protein serine/threonine kinase activity"/>
    <property type="evidence" value="ECO:0007669"/>
    <property type="project" value="UniProtKB-EC"/>
</dbReference>
<dbReference type="Gene3D" id="3.30.200.20">
    <property type="entry name" value="Phosphorylase Kinase, domain 1"/>
    <property type="match status" value="1"/>
</dbReference>
<dbReference type="InterPro" id="IPR000719">
    <property type="entry name" value="Prot_kinase_dom"/>
</dbReference>